<dbReference type="GO" id="GO:0003677">
    <property type="term" value="F:DNA binding"/>
    <property type="evidence" value="ECO:0007669"/>
    <property type="project" value="UniProtKB-UniRule"/>
</dbReference>
<dbReference type="SMART" id="SM01043">
    <property type="entry name" value="BTAD"/>
    <property type="match status" value="1"/>
</dbReference>
<dbReference type="PANTHER" id="PTHR35807:SF1">
    <property type="entry name" value="TRANSCRIPTIONAL REGULATOR REDD"/>
    <property type="match status" value="1"/>
</dbReference>
<dbReference type="Gene3D" id="1.25.40.10">
    <property type="entry name" value="Tetratricopeptide repeat domain"/>
    <property type="match status" value="1"/>
</dbReference>
<dbReference type="GO" id="GO:0000160">
    <property type="term" value="P:phosphorelay signal transduction system"/>
    <property type="evidence" value="ECO:0007669"/>
    <property type="project" value="InterPro"/>
</dbReference>
<dbReference type="InterPro" id="IPR001867">
    <property type="entry name" value="OmpR/PhoB-type_DNA-bd"/>
</dbReference>
<dbReference type="AlphaFoldDB" id="A0A5B2WN29"/>
<dbReference type="Proteomes" id="UP000323454">
    <property type="component" value="Unassembled WGS sequence"/>
</dbReference>
<dbReference type="EMBL" id="VUOB01000072">
    <property type="protein sequence ID" value="KAA2252805.1"/>
    <property type="molecule type" value="Genomic_DNA"/>
</dbReference>
<dbReference type="Pfam" id="PF03704">
    <property type="entry name" value="BTAD"/>
    <property type="match status" value="1"/>
</dbReference>
<evidence type="ECO:0000256" key="5">
    <source>
        <dbReference type="PROSITE-ProRule" id="PRU01091"/>
    </source>
</evidence>
<dbReference type="InterPro" id="IPR011990">
    <property type="entry name" value="TPR-like_helical_dom_sf"/>
</dbReference>
<dbReference type="SMART" id="SM00862">
    <property type="entry name" value="Trans_reg_C"/>
    <property type="match status" value="1"/>
</dbReference>
<accession>A0A5B2WN29</accession>
<keyword evidence="9" id="KW-1185">Reference proteome</keyword>
<sequence length="496" mass="53393">MSEEAHSPLRYRVLGPLEVRTVDGWQPVSSARQRLLLALLIAEAGHVVPIDRIIDHLWPGTPPASGAKVVHTYVGRLRRAIGDTDGSLVVTRHPGYLLAACPNEMDSLAAAEVLRAYRRSDAATPSHEAGCRLDAALNLWRDEPFRDVPEHPVLDQYRATLTSLRLDLLEARADVGLAVGDTGGRLIHLLGEATAAHPLRESLWARYVRVLHAARRRADALQAYQQAYHILRDELGVEPDDELRRAHQEVLADREVLPDQEALVDQEMLADGDALPDREDATVMPVSSAASAADAGAGVGRVGRWWRWSPTRLASVAATAAAVVAFAAASRQVARPEPLEQAQPAPAATPATANLSASGPSGVASSGAATVGSGPLVPGDASVLVADTTYPDGSEVQVSSRFVKIWTIQNAGTVSWRHRYLRAQPPDPGGAPSACVVPERVALDDVGPGGRILVSVSVIAPDHPTQCLVRWKIVDEFDRQCFPNRRPVFFFVNVVE</sequence>
<reference evidence="8 9" key="1">
    <citation type="submission" date="2019-09" db="EMBL/GenBank/DDBJ databases">
        <title>Goodfellowia gen. nov., a new genus of the Pseudonocardineae related to Actinoalloteichus, containing Goodfellowia coeruleoviolacea gen. nov., comb. nov. gen. nov., comb. nov.</title>
        <authorList>
            <person name="Labeda D."/>
        </authorList>
    </citation>
    <scope>NUCLEOTIDE SEQUENCE [LARGE SCALE GENOMIC DNA]</scope>
    <source>
        <strain evidence="8 9">AN110305</strain>
    </source>
</reference>
<dbReference type="PROSITE" id="PS51755">
    <property type="entry name" value="OMPR_PHOB"/>
    <property type="match status" value="1"/>
</dbReference>
<keyword evidence="2" id="KW-0805">Transcription regulation</keyword>
<dbReference type="PANTHER" id="PTHR35807">
    <property type="entry name" value="TRANSCRIPTIONAL REGULATOR REDD-RELATED"/>
    <property type="match status" value="1"/>
</dbReference>
<dbReference type="InterPro" id="IPR005158">
    <property type="entry name" value="BTAD"/>
</dbReference>
<dbReference type="InterPro" id="IPR016032">
    <property type="entry name" value="Sig_transdc_resp-reg_C-effctor"/>
</dbReference>
<evidence type="ECO:0000313" key="9">
    <source>
        <dbReference type="Proteomes" id="UP000323454"/>
    </source>
</evidence>
<dbReference type="GO" id="GO:0006355">
    <property type="term" value="P:regulation of DNA-templated transcription"/>
    <property type="evidence" value="ECO:0007669"/>
    <property type="project" value="InterPro"/>
</dbReference>
<dbReference type="Pfam" id="PF00486">
    <property type="entry name" value="Trans_reg_C"/>
    <property type="match status" value="1"/>
</dbReference>
<dbReference type="InterPro" id="IPR032350">
    <property type="entry name" value="Nbr1_FW"/>
</dbReference>
<name>A0A5B2WN29_9PSEU</name>
<feature type="DNA-binding region" description="OmpR/PhoB-type" evidence="5">
    <location>
        <begin position="1"/>
        <end position="100"/>
    </location>
</feature>
<evidence type="ECO:0000256" key="1">
    <source>
        <dbReference type="ARBA" id="ARBA00005820"/>
    </source>
</evidence>
<dbReference type="InterPro" id="IPR051677">
    <property type="entry name" value="AfsR-DnrI-RedD_regulator"/>
</dbReference>
<reference evidence="8 9" key="2">
    <citation type="submission" date="2019-09" db="EMBL/GenBank/DDBJ databases">
        <authorList>
            <person name="Jin C."/>
        </authorList>
    </citation>
    <scope>NUCLEOTIDE SEQUENCE [LARGE SCALE GENOMIC DNA]</scope>
    <source>
        <strain evidence="8 9">AN110305</strain>
    </source>
</reference>
<comment type="caution">
    <text evidence="8">The sequence shown here is derived from an EMBL/GenBank/DDBJ whole genome shotgun (WGS) entry which is preliminary data.</text>
</comment>
<gene>
    <name evidence="8" type="ORF">F0L68_34120</name>
</gene>
<feature type="domain" description="OmpR/PhoB-type" evidence="7">
    <location>
        <begin position="1"/>
        <end position="100"/>
    </location>
</feature>
<organism evidence="8 9">
    <name type="scientific">Solihabitans fulvus</name>
    <dbReference type="NCBI Taxonomy" id="1892852"/>
    <lineage>
        <taxon>Bacteria</taxon>
        <taxon>Bacillati</taxon>
        <taxon>Actinomycetota</taxon>
        <taxon>Actinomycetes</taxon>
        <taxon>Pseudonocardiales</taxon>
        <taxon>Pseudonocardiaceae</taxon>
        <taxon>Solihabitans</taxon>
    </lineage>
</organism>
<evidence type="ECO:0000259" key="7">
    <source>
        <dbReference type="PROSITE" id="PS51755"/>
    </source>
</evidence>
<dbReference type="CDD" id="cd14947">
    <property type="entry name" value="NBR1_like"/>
    <property type="match status" value="1"/>
</dbReference>
<evidence type="ECO:0000256" key="4">
    <source>
        <dbReference type="ARBA" id="ARBA00023163"/>
    </source>
</evidence>
<comment type="similarity">
    <text evidence="1">Belongs to the AfsR/DnrI/RedD regulatory family.</text>
</comment>
<dbReference type="Gene3D" id="2.60.40.10">
    <property type="entry name" value="Immunoglobulins"/>
    <property type="match status" value="1"/>
</dbReference>
<dbReference type="Gene3D" id="1.10.10.10">
    <property type="entry name" value="Winged helix-like DNA-binding domain superfamily/Winged helix DNA-binding domain"/>
    <property type="match status" value="1"/>
</dbReference>
<dbReference type="SUPFAM" id="SSF46894">
    <property type="entry name" value="C-terminal effector domain of the bipartite response regulators"/>
    <property type="match status" value="1"/>
</dbReference>
<dbReference type="GO" id="GO:0005975">
    <property type="term" value="P:carbohydrate metabolic process"/>
    <property type="evidence" value="ECO:0007669"/>
    <property type="project" value="UniProtKB-ARBA"/>
</dbReference>
<dbReference type="InterPro" id="IPR036388">
    <property type="entry name" value="WH-like_DNA-bd_sf"/>
</dbReference>
<dbReference type="CDD" id="cd15831">
    <property type="entry name" value="BTAD"/>
    <property type="match status" value="1"/>
</dbReference>
<evidence type="ECO:0000256" key="3">
    <source>
        <dbReference type="ARBA" id="ARBA00023125"/>
    </source>
</evidence>
<protein>
    <recommendedName>
        <fullName evidence="7">OmpR/PhoB-type domain-containing protein</fullName>
    </recommendedName>
</protein>
<dbReference type="InterPro" id="IPR013783">
    <property type="entry name" value="Ig-like_fold"/>
</dbReference>
<evidence type="ECO:0000256" key="2">
    <source>
        <dbReference type="ARBA" id="ARBA00023015"/>
    </source>
</evidence>
<dbReference type="OrthoDB" id="4266042at2"/>
<evidence type="ECO:0000313" key="8">
    <source>
        <dbReference type="EMBL" id="KAA2252805.1"/>
    </source>
</evidence>
<feature type="compositionally biased region" description="Low complexity" evidence="6">
    <location>
        <begin position="339"/>
        <end position="369"/>
    </location>
</feature>
<keyword evidence="3 5" id="KW-0238">DNA-binding</keyword>
<evidence type="ECO:0000256" key="6">
    <source>
        <dbReference type="SAM" id="MobiDB-lite"/>
    </source>
</evidence>
<proteinExistence type="inferred from homology"/>
<dbReference type="SUPFAM" id="SSF48452">
    <property type="entry name" value="TPR-like"/>
    <property type="match status" value="1"/>
</dbReference>
<feature type="region of interest" description="Disordered" evidence="6">
    <location>
        <begin position="335"/>
        <end position="369"/>
    </location>
</feature>
<keyword evidence="4" id="KW-0804">Transcription</keyword>
<dbReference type="Pfam" id="PF16158">
    <property type="entry name" value="N_BRCA1_IG"/>
    <property type="match status" value="1"/>
</dbReference>